<evidence type="ECO:0000256" key="1">
    <source>
        <dbReference type="SAM" id="MobiDB-lite"/>
    </source>
</evidence>
<reference evidence="2 3" key="1">
    <citation type="journal article" date="2019" name="Nat. Ecol. Evol.">
        <title>Megaphylogeny resolves global patterns of mushroom evolution.</title>
        <authorList>
            <person name="Varga T."/>
            <person name="Krizsan K."/>
            <person name="Foldi C."/>
            <person name="Dima B."/>
            <person name="Sanchez-Garcia M."/>
            <person name="Sanchez-Ramirez S."/>
            <person name="Szollosi G.J."/>
            <person name="Szarkandi J.G."/>
            <person name="Papp V."/>
            <person name="Albert L."/>
            <person name="Andreopoulos W."/>
            <person name="Angelini C."/>
            <person name="Antonin V."/>
            <person name="Barry K.W."/>
            <person name="Bougher N.L."/>
            <person name="Buchanan P."/>
            <person name="Buyck B."/>
            <person name="Bense V."/>
            <person name="Catcheside P."/>
            <person name="Chovatia M."/>
            <person name="Cooper J."/>
            <person name="Damon W."/>
            <person name="Desjardin D."/>
            <person name="Finy P."/>
            <person name="Geml J."/>
            <person name="Haridas S."/>
            <person name="Hughes K."/>
            <person name="Justo A."/>
            <person name="Karasinski D."/>
            <person name="Kautmanova I."/>
            <person name="Kiss B."/>
            <person name="Kocsube S."/>
            <person name="Kotiranta H."/>
            <person name="LaButti K.M."/>
            <person name="Lechner B.E."/>
            <person name="Liimatainen K."/>
            <person name="Lipzen A."/>
            <person name="Lukacs Z."/>
            <person name="Mihaltcheva S."/>
            <person name="Morgado L.N."/>
            <person name="Niskanen T."/>
            <person name="Noordeloos M.E."/>
            <person name="Ohm R.A."/>
            <person name="Ortiz-Santana B."/>
            <person name="Ovrebo C."/>
            <person name="Racz N."/>
            <person name="Riley R."/>
            <person name="Savchenko A."/>
            <person name="Shiryaev A."/>
            <person name="Soop K."/>
            <person name="Spirin V."/>
            <person name="Szebenyi C."/>
            <person name="Tomsovsky M."/>
            <person name="Tulloss R.E."/>
            <person name="Uehling J."/>
            <person name="Grigoriev I.V."/>
            <person name="Vagvolgyi C."/>
            <person name="Papp T."/>
            <person name="Martin F.M."/>
            <person name="Miettinen O."/>
            <person name="Hibbett D.S."/>
            <person name="Nagy L.G."/>
        </authorList>
    </citation>
    <scope>NUCLEOTIDE SEQUENCE [LARGE SCALE GENOMIC DNA]</scope>
    <source>
        <strain evidence="2 3">CBS 309.79</strain>
    </source>
</reference>
<gene>
    <name evidence="2" type="ORF">BDV98DRAFT_655118</name>
</gene>
<proteinExistence type="predicted"/>
<dbReference type="Proteomes" id="UP000305067">
    <property type="component" value="Unassembled WGS sequence"/>
</dbReference>
<protein>
    <submittedName>
        <fullName evidence="2">Uncharacterized protein</fullName>
    </submittedName>
</protein>
<sequence length="336" mass="36803">MLLRRRQSIRVGTPVQAVSPWGSQVGDFNSFLRSGVCEITFWIPRGSKPCDFHRTLQADGRAKERRDFIDTVTLLERFTACFVPSSPATPAAEQNQRYCIESEVVDHPHYGGDDNEFVGSYWTTGEANDAAHSHLNEAMGAEDPEDLDEYESGTDDDGLVGLSADVIEGETVSAYVQQRPLPKGTPPPAVLRTITSTGTAYTTMIGMVLVTRFDDELDKVGQQCIWGGSVFDTMAAVNAAVLSAILEACGVQDKEGLYDVGVEVKGTPIITASTRKRKKVSRAHSESDDDSQDDDDDDRADEKELEPLRKTQRTTSFSSPSRATEPEVIEILSDSD</sequence>
<feature type="compositionally biased region" description="Acidic residues" evidence="1">
    <location>
        <begin position="287"/>
        <end position="299"/>
    </location>
</feature>
<dbReference type="AlphaFoldDB" id="A0A5C3QRI5"/>
<feature type="compositionally biased region" description="Basic and acidic residues" evidence="1">
    <location>
        <begin position="300"/>
        <end position="309"/>
    </location>
</feature>
<feature type="region of interest" description="Disordered" evidence="1">
    <location>
        <begin position="273"/>
        <end position="336"/>
    </location>
</feature>
<dbReference type="EMBL" id="ML178821">
    <property type="protein sequence ID" value="TFL02889.1"/>
    <property type="molecule type" value="Genomic_DNA"/>
</dbReference>
<feature type="compositionally biased region" description="Polar residues" evidence="1">
    <location>
        <begin position="313"/>
        <end position="322"/>
    </location>
</feature>
<dbReference type="OrthoDB" id="3250281at2759"/>
<accession>A0A5C3QRI5</accession>
<evidence type="ECO:0000313" key="2">
    <source>
        <dbReference type="EMBL" id="TFL02889.1"/>
    </source>
</evidence>
<evidence type="ECO:0000313" key="3">
    <source>
        <dbReference type="Proteomes" id="UP000305067"/>
    </source>
</evidence>
<organism evidence="2 3">
    <name type="scientific">Pterulicium gracile</name>
    <dbReference type="NCBI Taxonomy" id="1884261"/>
    <lineage>
        <taxon>Eukaryota</taxon>
        <taxon>Fungi</taxon>
        <taxon>Dikarya</taxon>
        <taxon>Basidiomycota</taxon>
        <taxon>Agaricomycotina</taxon>
        <taxon>Agaricomycetes</taxon>
        <taxon>Agaricomycetidae</taxon>
        <taxon>Agaricales</taxon>
        <taxon>Pleurotineae</taxon>
        <taxon>Pterulaceae</taxon>
        <taxon>Pterulicium</taxon>
    </lineage>
</organism>
<name>A0A5C3QRI5_9AGAR</name>
<keyword evidence="3" id="KW-1185">Reference proteome</keyword>